<evidence type="ECO:0000256" key="5">
    <source>
        <dbReference type="SAM" id="MobiDB-lite"/>
    </source>
</evidence>
<dbReference type="InterPro" id="IPR006564">
    <property type="entry name" value="Znf_PMZ"/>
</dbReference>
<dbReference type="PANTHER" id="PTHR31973">
    <property type="entry name" value="POLYPROTEIN, PUTATIVE-RELATED"/>
    <property type="match status" value="1"/>
</dbReference>
<dbReference type="Pfam" id="PF04434">
    <property type="entry name" value="SWIM"/>
    <property type="match status" value="1"/>
</dbReference>
<feature type="region of interest" description="Disordered" evidence="5">
    <location>
        <begin position="148"/>
        <end position="167"/>
    </location>
</feature>
<keyword evidence="1" id="KW-0479">Metal-binding</keyword>
<keyword evidence="2 4" id="KW-0863">Zinc-finger</keyword>
<feature type="region of interest" description="Disordered" evidence="5">
    <location>
        <begin position="438"/>
        <end position="477"/>
    </location>
</feature>
<dbReference type="EMBL" id="NBSK02000005">
    <property type="protein sequence ID" value="KAJ0207047.1"/>
    <property type="molecule type" value="Genomic_DNA"/>
</dbReference>
<dbReference type="Proteomes" id="UP000235145">
    <property type="component" value="Unassembled WGS sequence"/>
</dbReference>
<accession>A0A9R1XGF9</accession>
<feature type="compositionally biased region" description="Basic residues" evidence="5">
    <location>
        <begin position="158"/>
        <end position="167"/>
    </location>
</feature>
<evidence type="ECO:0000259" key="6">
    <source>
        <dbReference type="PROSITE" id="PS50966"/>
    </source>
</evidence>
<evidence type="ECO:0000313" key="7">
    <source>
        <dbReference type="EMBL" id="KAJ0207047.1"/>
    </source>
</evidence>
<gene>
    <name evidence="7" type="ORF">LSAT_V11C500244150</name>
</gene>
<evidence type="ECO:0000256" key="1">
    <source>
        <dbReference type="ARBA" id="ARBA00022723"/>
    </source>
</evidence>
<evidence type="ECO:0000256" key="3">
    <source>
        <dbReference type="ARBA" id="ARBA00022833"/>
    </source>
</evidence>
<sequence>MTDSDWVNAENIIPEVEVDMRDFHMSIDNEAEFFEKILRNSMEKDRSLEHEDMKLDVIDNDEWDSTDDDYEMGKKRRYVIKELGKGKRCSLGEVHKPTFRTGQKYKSKKELKDKIAHHALETRKNLFIKKNDKLRLQATCKGKVVLNEGQVDGPTTGKKSKGKSKKTKTNELLMKGAYPGQILTAVGLDSNNGICPLATIVESENTQSWKWFLEYLGDDLDLSQLSNITFISDRQKPLHSCSQLLNTDSVLDISMKTGGRDGELLSTKIGRPITDMLLNNLCEVFNSKLIEGSDKPIITCLEYIQEYMMKRICNVIKVQQKCVGPLTPTTTKIMETNTTNASNYIASWNSSNKYEVQGPWQDQHVVDMGQRVCSYRKWELTRIPCRHVIAVLFDKVDNGEDVGELYTYVHKVHWLETWKDAYSYKVEPIKGRSMWPVSDCPMKISPPPHRNQPGRPKKKRQRSMEEKSQSWAQSHSQTQIQSQIVVASGIDVHGPGGSGKLTRKFITVTCSKCKNKGHKARTFFSLLIDLSNPGSIHPTNPHVES</sequence>
<dbReference type="GO" id="GO:0008270">
    <property type="term" value="F:zinc ion binding"/>
    <property type="evidence" value="ECO:0007669"/>
    <property type="project" value="UniProtKB-KW"/>
</dbReference>
<protein>
    <recommendedName>
        <fullName evidence="6">SWIM-type domain-containing protein</fullName>
    </recommendedName>
</protein>
<dbReference type="InterPro" id="IPR007527">
    <property type="entry name" value="Znf_SWIM"/>
</dbReference>
<evidence type="ECO:0000256" key="4">
    <source>
        <dbReference type="PROSITE-ProRule" id="PRU00325"/>
    </source>
</evidence>
<name>A0A9R1XGF9_LACSA</name>
<reference evidence="7 8" key="1">
    <citation type="journal article" date="2017" name="Nat. Commun.">
        <title>Genome assembly with in vitro proximity ligation data and whole-genome triplication in lettuce.</title>
        <authorList>
            <person name="Reyes-Chin-Wo S."/>
            <person name="Wang Z."/>
            <person name="Yang X."/>
            <person name="Kozik A."/>
            <person name="Arikit S."/>
            <person name="Song C."/>
            <person name="Xia L."/>
            <person name="Froenicke L."/>
            <person name="Lavelle D.O."/>
            <person name="Truco M.J."/>
            <person name="Xia R."/>
            <person name="Zhu S."/>
            <person name="Xu C."/>
            <person name="Xu H."/>
            <person name="Xu X."/>
            <person name="Cox K."/>
            <person name="Korf I."/>
            <person name="Meyers B.C."/>
            <person name="Michelmore R.W."/>
        </authorList>
    </citation>
    <scope>NUCLEOTIDE SEQUENCE [LARGE SCALE GENOMIC DNA]</scope>
    <source>
        <strain evidence="8">cv. Salinas</strain>
        <tissue evidence="7">Seedlings</tissue>
    </source>
</reference>
<evidence type="ECO:0000256" key="2">
    <source>
        <dbReference type="ARBA" id="ARBA00022771"/>
    </source>
</evidence>
<dbReference type="PROSITE" id="PS50966">
    <property type="entry name" value="ZF_SWIM"/>
    <property type="match status" value="1"/>
</dbReference>
<dbReference type="SMART" id="SM00575">
    <property type="entry name" value="ZnF_PMZ"/>
    <property type="match status" value="1"/>
</dbReference>
<feature type="domain" description="SWIM-type" evidence="6">
    <location>
        <begin position="354"/>
        <end position="396"/>
    </location>
</feature>
<dbReference type="AlphaFoldDB" id="A0A9R1XGF9"/>
<organism evidence="7 8">
    <name type="scientific">Lactuca sativa</name>
    <name type="common">Garden lettuce</name>
    <dbReference type="NCBI Taxonomy" id="4236"/>
    <lineage>
        <taxon>Eukaryota</taxon>
        <taxon>Viridiplantae</taxon>
        <taxon>Streptophyta</taxon>
        <taxon>Embryophyta</taxon>
        <taxon>Tracheophyta</taxon>
        <taxon>Spermatophyta</taxon>
        <taxon>Magnoliopsida</taxon>
        <taxon>eudicotyledons</taxon>
        <taxon>Gunneridae</taxon>
        <taxon>Pentapetalae</taxon>
        <taxon>asterids</taxon>
        <taxon>campanulids</taxon>
        <taxon>Asterales</taxon>
        <taxon>Asteraceae</taxon>
        <taxon>Cichorioideae</taxon>
        <taxon>Cichorieae</taxon>
        <taxon>Lactucinae</taxon>
        <taxon>Lactuca</taxon>
    </lineage>
</organism>
<evidence type="ECO:0000313" key="8">
    <source>
        <dbReference type="Proteomes" id="UP000235145"/>
    </source>
</evidence>
<comment type="caution">
    <text evidence="7">The sequence shown here is derived from an EMBL/GenBank/DDBJ whole genome shotgun (WGS) entry which is preliminary data.</text>
</comment>
<dbReference type="PANTHER" id="PTHR31973:SF190">
    <property type="entry name" value="MULE TRANSPOSASE DOMAIN-CONTAINING PROTEIN"/>
    <property type="match status" value="1"/>
</dbReference>
<keyword evidence="8" id="KW-1185">Reference proteome</keyword>
<proteinExistence type="predicted"/>
<keyword evidence="3" id="KW-0862">Zinc</keyword>